<organism evidence="1 2">
    <name type="scientific">Actinoallomurus vinaceus</name>
    <dbReference type="NCBI Taxonomy" id="1080074"/>
    <lineage>
        <taxon>Bacteria</taxon>
        <taxon>Bacillati</taxon>
        <taxon>Actinomycetota</taxon>
        <taxon>Actinomycetes</taxon>
        <taxon>Streptosporangiales</taxon>
        <taxon>Thermomonosporaceae</taxon>
        <taxon>Actinoallomurus</taxon>
    </lineage>
</organism>
<evidence type="ECO:0000313" key="1">
    <source>
        <dbReference type="EMBL" id="GAA4638216.1"/>
    </source>
</evidence>
<proteinExistence type="predicted"/>
<evidence type="ECO:0000313" key="2">
    <source>
        <dbReference type="Proteomes" id="UP001501442"/>
    </source>
</evidence>
<protein>
    <recommendedName>
        <fullName evidence="3">Tetratricopeptide repeat protein</fullName>
    </recommendedName>
</protein>
<dbReference type="SUPFAM" id="SSF48452">
    <property type="entry name" value="TPR-like"/>
    <property type="match status" value="1"/>
</dbReference>
<dbReference type="EMBL" id="BAABHK010000021">
    <property type="protein sequence ID" value="GAA4638216.1"/>
    <property type="molecule type" value="Genomic_DNA"/>
</dbReference>
<accession>A0ABP8UTP4</accession>
<dbReference type="Gene3D" id="1.25.40.10">
    <property type="entry name" value="Tetratricopeptide repeat domain"/>
    <property type="match status" value="1"/>
</dbReference>
<evidence type="ECO:0008006" key="3">
    <source>
        <dbReference type="Google" id="ProtNLM"/>
    </source>
</evidence>
<gene>
    <name evidence="1" type="ORF">GCM10023196_095070</name>
</gene>
<name>A0ABP8UTP4_9ACTN</name>
<reference evidence="2" key="1">
    <citation type="journal article" date="2019" name="Int. J. Syst. Evol. Microbiol.">
        <title>The Global Catalogue of Microorganisms (GCM) 10K type strain sequencing project: providing services to taxonomists for standard genome sequencing and annotation.</title>
        <authorList>
            <consortium name="The Broad Institute Genomics Platform"/>
            <consortium name="The Broad Institute Genome Sequencing Center for Infectious Disease"/>
            <person name="Wu L."/>
            <person name="Ma J."/>
        </authorList>
    </citation>
    <scope>NUCLEOTIDE SEQUENCE [LARGE SCALE GENOMIC DNA]</scope>
    <source>
        <strain evidence="2">JCM 17939</strain>
    </source>
</reference>
<dbReference type="Pfam" id="PF13181">
    <property type="entry name" value="TPR_8"/>
    <property type="match status" value="1"/>
</dbReference>
<dbReference type="SMART" id="SM00028">
    <property type="entry name" value="TPR"/>
    <property type="match status" value="3"/>
</dbReference>
<dbReference type="Proteomes" id="UP001501442">
    <property type="component" value="Unassembled WGS sequence"/>
</dbReference>
<dbReference type="InterPro" id="IPR019734">
    <property type="entry name" value="TPR_rpt"/>
</dbReference>
<sequence length="229" mass="25317">MAQHWTDRALEWSQTAGDPEMTAYILARKSQLAGDMRDPDSALDYAEAALELAPPHSRVKAAAAAYAAHAHALAGGHSRDAVLRMHDEARDILANLDNDRESPWAVWMDNAYLDVERARCLSLLGKHNDATEIFQQAIKEVPQGFRRDRGVYLAREALAHANAGQPDQAAKAGTAALSIAADTESGRIVHELAHLDTQLSRWQRVPEVVEFRDHLTTTLPQEKDWTPST</sequence>
<dbReference type="InterPro" id="IPR011990">
    <property type="entry name" value="TPR-like_helical_dom_sf"/>
</dbReference>
<comment type="caution">
    <text evidence="1">The sequence shown here is derived from an EMBL/GenBank/DDBJ whole genome shotgun (WGS) entry which is preliminary data.</text>
</comment>
<keyword evidence="2" id="KW-1185">Reference proteome</keyword>